<evidence type="ECO:0000256" key="3">
    <source>
        <dbReference type="ARBA" id="ARBA00023231"/>
    </source>
</evidence>
<dbReference type="HOGENOM" id="CLU_145318_1_0_3"/>
<comment type="function">
    <text evidence="1 4">May protect the nitrogenase Fe-Mo protein from oxidative damage.</text>
</comment>
<evidence type="ECO:0000313" key="5">
    <source>
        <dbReference type="EMBL" id="ACL47105.1"/>
    </source>
</evidence>
<protein>
    <recommendedName>
        <fullName evidence="4">Nitrogenase-stabilizing/protective protein NifW</fullName>
    </recommendedName>
</protein>
<dbReference type="OrthoDB" id="9811868at2"/>
<dbReference type="NCBIfam" id="NF010702">
    <property type="entry name" value="PRK14102.1"/>
    <property type="match status" value="1"/>
</dbReference>
<evidence type="ECO:0000256" key="2">
    <source>
        <dbReference type="ARBA" id="ARBA00008351"/>
    </source>
</evidence>
<dbReference type="AlphaFoldDB" id="B8HM98"/>
<evidence type="ECO:0000256" key="1">
    <source>
        <dbReference type="ARBA" id="ARBA00002247"/>
    </source>
</evidence>
<dbReference type="PIRSF" id="PIRSF005790">
    <property type="entry name" value="NifW"/>
    <property type="match status" value="1"/>
</dbReference>
<sequence length="105" mass="11910">MANSLTEFNKLTDAEQYFQFFELPYDPQVVNVNRLHILKQFANAMGEIDASFPSLTEADRLAKYQEALAQAYNVFLTSSAVQTKLFKVFNEKPQNVVLLSEIGQA</sequence>
<evidence type="ECO:0000256" key="4">
    <source>
        <dbReference type="HAMAP-Rule" id="MF_00529"/>
    </source>
</evidence>
<accession>B8HM98</accession>
<dbReference type="GO" id="GO:0009399">
    <property type="term" value="P:nitrogen fixation"/>
    <property type="evidence" value="ECO:0007669"/>
    <property type="project" value="UniProtKB-UniRule"/>
</dbReference>
<reference evidence="5" key="1">
    <citation type="submission" date="2009-01" db="EMBL/GenBank/DDBJ databases">
        <title>Complete sequence of chromosome Cyanothece sp. PCC 7425.</title>
        <authorList>
            <consortium name="US DOE Joint Genome Institute"/>
            <person name="Lucas S."/>
            <person name="Copeland A."/>
            <person name="Lapidus A."/>
            <person name="Glavina del Rio T."/>
            <person name="Dalin E."/>
            <person name="Tice H."/>
            <person name="Bruce D."/>
            <person name="Goodwin L."/>
            <person name="Pitluck S."/>
            <person name="Sims D."/>
            <person name="Meineke L."/>
            <person name="Brettin T."/>
            <person name="Detter J.C."/>
            <person name="Han C."/>
            <person name="Larimer F."/>
            <person name="Land M."/>
            <person name="Hauser L."/>
            <person name="Kyrpides N."/>
            <person name="Ovchinnikova G."/>
            <person name="Liberton M."/>
            <person name="Stoeckel J."/>
            <person name="Banerjee A."/>
            <person name="Singh A."/>
            <person name="Page L."/>
            <person name="Sato H."/>
            <person name="Zhao L."/>
            <person name="Sherman L."/>
            <person name="Pakrasi H."/>
            <person name="Richardson P."/>
        </authorList>
    </citation>
    <scope>NUCLEOTIDE SEQUENCE</scope>
    <source>
        <strain evidence="5">PCC 7425</strain>
    </source>
</reference>
<proteinExistence type="inferred from homology"/>
<dbReference type="InterPro" id="IPR004893">
    <property type="entry name" value="NifW"/>
</dbReference>
<keyword evidence="3 4" id="KW-0535">Nitrogen fixation</keyword>
<comment type="similarity">
    <text evidence="2 4">Belongs to the NifW family.</text>
</comment>
<dbReference type="HAMAP" id="MF_00529">
    <property type="entry name" value="NifW"/>
    <property type="match status" value="1"/>
</dbReference>
<dbReference type="STRING" id="395961.Cyan7425_4801"/>
<dbReference type="eggNOG" id="ENOG50330W8">
    <property type="taxonomic scope" value="Bacteria"/>
</dbReference>
<dbReference type="EMBL" id="CP001344">
    <property type="protein sequence ID" value="ACL47105.1"/>
    <property type="molecule type" value="Genomic_DNA"/>
</dbReference>
<dbReference type="Pfam" id="PF03206">
    <property type="entry name" value="NifW"/>
    <property type="match status" value="1"/>
</dbReference>
<gene>
    <name evidence="4" type="primary">nifW</name>
    <name evidence="5" type="ordered locus">Cyan7425_4801</name>
</gene>
<name>B8HM98_CYAP4</name>
<organism evidence="5">
    <name type="scientific">Cyanothece sp. (strain PCC 7425 / ATCC 29141)</name>
    <dbReference type="NCBI Taxonomy" id="395961"/>
    <lineage>
        <taxon>Bacteria</taxon>
        <taxon>Bacillati</taxon>
        <taxon>Cyanobacteriota</taxon>
        <taxon>Cyanophyceae</taxon>
        <taxon>Gomontiellales</taxon>
        <taxon>Cyanothecaceae</taxon>
        <taxon>Cyanothece</taxon>
    </lineage>
</organism>
<comment type="subunit">
    <text evidence="4">Homotrimer; associates with NifD.</text>
</comment>
<dbReference type="KEGG" id="cyn:Cyan7425_4801"/>